<dbReference type="EMBL" id="JBJKFK010001544">
    <property type="protein sequence ID" value="KAL3312802.1"/>
    <property type="molecule type" value="Genomic_DNA"/>
</dbReference>
<dbReference type="SMART" id="SM00464">
    <property type="entry name" value="LON"/>
    <property type="match status" value="1"/>
</dbReference>
<reference evidence="2 3" key="1">
    <citation type="submission" date="2024-11" db="EMBL/GenBank/DDBJ databases">
        <title>Adaptive evolution of stress response genes in parasites aligns with host niche diversity.</title>
        <authorList>
            <person name="Hahn C."/>
            <person name="Resl P."/>
        </authorList>
    </citation>
    <scope>NUCLEOTIDE SEQUENCE [LARGE SCALE GENOMIC DNA]</scope>
    <source>
        <strain evidence="2">EGGRZ-B1_66</strain>
        <tissue evidence="2">Body</tissue>
    </source>
</reference>
<gene>
    <name evidence="2" type="primary">LONP1_1</name>
    <name evidence="2" type="ORF">Ciccas_008604</name>
</gene>
<dbReference type="Proteomes" id="UP001626550">
    <property type="component" value="Unassembled WGS sequence"/>
</dbReference>
<dbReference type="FunFam" id="1.20.5.5270:FF:000001">
    <property type="entry name" value="Lon protease homolog, mitochondrial"/>
    <property type="match status" value="1"/>
</dbReference>
<keyword evidence="2" id="KW-0378">Hydrolase</keyword>
<comment type="caution">
    <text evidence="2">The sequence shown here is derived from an EMBL/GenBank/DDBJ whole genome shotgun (WGS) entry which is preliminary data.</text>
</comment>
<dbReference type="Pfam" id="PF02190">
    <property type="entry name" value="LON_substr_bdg"/>
    <property type="match status" value="1"/>
</dbReference>
<keyword evidence="2" id="KW-0645">Protease</keyword>
<evidence type="ECO:0000259" key="1">
    <source>
        <dbReference type="PROSITE" id="PS51787"/>
    </source>
</evidence>
<accession>A0ABD2Q0T4</accession>
<dbReference type="Gene3D" id="1.20.58.1480">
    <property type="match status" value="1"/>
</dbReference>
<feature type="domain" description="Lon N-terminal" evidence="1">
    <location>
        <begin position="84"/>
        <end position="334"/>
    </location>
</feature>
<dbReference type="InterPro" id="IPR046336">
    <property type="entry name" value="Lon_prtase_N_sf"/>
</dbReference>
<dbReference type="InterPro" id="IPR015947">
    <property type="entry name" value="PUA-like_sf"/>
</dbReference>
<dbReference type="InterPro" id="IPR027417">
    <property type="entry name" value="P-loop_NTPase"/>
</dbReference>
<dbReference type="InterPro" id="IPR003959">
    <property type="entry name" value="ATPase_AAA_core"/>
</dbReference>
<dbReference type="PANTHER" id="PTHR43718">
    <property type="entry name" value="LON PROTEASE"/>
    <property type="match status" value="1"/>
</dbReference>
<dbReference type="PROSITE" id="PS51787">
    <property type="entry name" value="LON_N"/>
    <property type="match status" value="1"/>
</dbReference>
<dbReference type="Gene3D" id="2.30.130.40">
    <property type="entry name" value="LON domain-like"/>
    <property type="match status" value="1"/>
</dbReference>
<name>A0ABD2Q0T4_9PLAT</name>
<evidence type="ECO:0000313" key="2">
    <source>
        <dbReference type="EMBL" id="KAL3312802.1"/>
    </source>
</evidence>
<dbReference type="GO" id="GO:0008233">
    <property type="term" value="F:peptidase activity"/>
    <property type="evidence" value="ECO:0007669"/>
    <property type="project" value="UniProtKB-KW"/>
</dbReference>
<dbReference type="InterPro" id="IPR003111">
    <property type="entry name" value="Lon_prtase_N"/>
</dbReference>
<dbReference type="Gene3D" id="1.20.5.5270">
    <property type="match status" value="1"/>
</dbReference>
<proteinExistence type="predicted"/>
<dbReference type="InterPro" id="IPR027065">
    <property type="entry name" value="Lon_Prtase"/>
</dbReference>
<organism evidence="2 3">
    <name type="scientific">Cichlidogyrus casuarinus</name>
    <dbReference type="NCBI Taxonomy" id="1844966"/>
    <lineage>
        <taxon>Eukaryota</taxon>
        <taxon>Metazoa</taxon>
        <taxon>Spiralia</taxon>
        <taxon>Lophotrochozoa</taxon>
        <taxon>Platyhelminthes</taxon>
        <taxon>Monogenea</taxon>
        <taxon>Monopisthocotylea</taxon>
        <taxon>Dactylogyridea</taxon>
        <taxon>Ancyrocephalidae</taxon>
        <taxon>Cichlidogyrus</taxon>
    </lineage>
</organism>
<dbReference type="SUPFAM" id="SSF88697">
    <property type="entry name" value="PUA domain-like"/>
    <property type="match status" value="1"/>
</dbReference>
<dbReference type="PANTHER" id="PTHR43718:SF2">
    <property type="entry name" value="LON PROTEASE HOMOLOG, MITOCHONDRIAL"/>
    <property type="match status" value="1"/>
</dbReference>
<dbReference type="GO" id="GO:0006508">
    <property type="term" value="P:proteolysis"/>
    <property type="evidence" value="ECO:0007669"/>
    <property type="project" value="UniProtKB-KW"/>
</dbReference>
<sequence>MIRFPYLRINQTLRAFSRLQTSFRFNQQVLRAARPILLRNVHVTGRFFADASDDATNKPPDQPVDSPNHFALSLQTVPEFFPIVPIIAITGSPLFPKFVKMIEITDENLIKLLRRKIKMNLPYAGVFVKKNSEDQSDVVNSVDELYDTGTFVQIPEWDDLGHKMRILVIGQRRIKLNKQLPESAQVTIENAEPKKEQSNQKRNGLLRRAKKSLRVLQEAEVVNVQETEELGPVLMADTENLEHEPYENTSEIKALSAEIVKTIRDIINLNPVYRENVLAMLQAGQRVADNPVYLSDLGAALSGAGDTAETQAVLAELNIPNRLHLSLQLVKQQHRKYMLTEQLKVIKRELGLEKDDKDTIVEKFRERLKELTVPEHAMTAIEEELSKLGFLDNHSAEFNVTRNYLDWLTSIPWGLSSEENLDLARAQQVLDEDHYGMNDVKKRILEFIAVSQLKGSTQGKILCFHGPPGVGKTSVARSIARALNRKYFRFSVGGMADTSEIKGHRRTYIGAMPGKIIQSLKKTKTENPLILIDEVGYTFLAQIS</sequence>
<dbReference type="SUPFAM" id="SSF52540">
    <property type="entry name" value="P-loop containing nucleoside triphosphate hydrolases"/>
    <property type="match status" value="1"/>
</dbReference>
<protein>
    <submittedName>
        <fullName evidence="2">Lon protease mitochondrial</fullName>
    </submittedName>
</protein>
<evidence type="ECO:0000313" key="3">
    <source>
        <dbReference type="Proteomes" id="UP001626550"/>
    </source>
</evidence>
<keyword evidence="3" id="KW-1185">Reference proteome</keyword>
<dbReference type="Pfam" id="PF00004">
    <property type="entry name" value="AAA"/>
    <property type="match status" value="1"/>
</dbReference>
<dbReference type="Gene3D" id="3.40.50.300">
    <property type="entry name" value="P-loop containing nucleotide triphosphate hydrolases"/>
    <property type="match status" value="1"/>
</dbReference>
<dbReference type="AlphaFoldDB" id="A0ABD2Q0T4"/>